<reference evidence="3" key="1">
    <citation type="submission" date="2020-06" db="EMBL/GenBank/DDBJ databases">
        <authorList>
            <person name="Li T."/>
            <person name="Hu X."/>
            <person name="Zhang T."/>
            <person name="Song X."/>
            <person name="Zhang H."/>
            <person name="Dai N."/>
            <person name="Sheng W."/>
            <person name="Hou X."/>
            <person name="Wei L."/>
        </authorList>
    </citation>
    <scope>NUCLEOTIDE SEQUENCE</scope>
    <source>
        <strain evidence="3">3651</strain>
        <tissue evidence="3">Leaf</tissue>
    </source>
</reference>
<feature type="transmembrane region" description="Helical" evidence="2">
    <location>
        <begin position="277"/>
        <end position="295"/>
    </location>
</feature>
<evidence type="ECO:0000313" key="4">
    <source>
        <dbReference type="Proteomes" id="UP001293254"/>
    </source>
</evidence>
<organism evidence="3 4">
    <name type="scientific">Sesamum alatum</name>
    <dbReference type="NCBI Taxonomy" id="300844"/>
    <lineage>
        <taxon>Eukaryota</taxon>
        <taxon>Viridiplantae</taxon>
        <taxon>Streptophyta</taxon>
        <taxon>Embryophyta</taxon>
        <taxon>Tracheophyta</taxon>
        <taxon>Spermatophyta</taxon>
        <taxon>Magnoliopsida</taxon>
        <taxon>eudicotyledons</taxon>
        <taxon>Gunneridae</taxon>
        <taxon>Pentapetalae</taxon>
        <taxon>asterids</taxon>
        <taxon>lamiids</taxon>
        <taxon>Lamiales</taxon>
        <taxon>Pedaliaceae</taxon>
        <taxon>Sesamum</taxon>
    </lineage>
</organism>
<dbReference type="PANTHER" id="PTHR35719:SF5">
    <property type="entry name" value="T6K12.7 PROTEIN"/>
    <property type="match status" value="1"/>
</dbReference>
<feature type="region of interest" description="Disordered" evidence="1">
    <location>
        <begin position="168"/>
        <end position="202"/>
    </location>
</feature>
<protein>
    <submittedName>
        <fullName evidence="3">Uncharacterized protein</fullName>
    </submittedName>
</protein>
<dbReference type="AlphaFoldDB" id="A0AAE2CSR2"/>
<dbReference type="PANTHER" id="PTHR35719">
    <property type="entry name" value="OS01G0680600 PROTEIN"/>
    <property type="match status" value="1"/>
</dbReference>
<evidence type="ECO:0000313" key="3">
    <source>
        <dbReference type="EMBL" id="KAK4433130.1"/>
    </source>
</evidence>
<evidence type="ECO:0000256" key="1">
    <source>
        <dbReference type="SAM" id="MobiDB-lite"/>
    </source>
</evidence>
<gene>
    <name evidence="3" type="ORF">Salat_1075200</name>
</gene>
<dbReference type="Proteomes" id="UP001293254">
    <property type="component" value="Unassembled WGS sequence"/>
</dbReference>
<dbReference type="EMBL" id="JACGWO010000003">
    <property type="protein sequence ID" value="KAK4433130.1"/>
    <property type="molecule type" value="Genomic_DNA"/>
</dbReference>
<comment type="caution">
    <text evidence="3">The sequence shown here is derived from an EMBL/GenBank/DDBJ whole genome shotgun (WGS) entry which is preliminary data.</text>
</comment>
<feature type="compositionally biased region" description="Basic and acidic residues" evidence="1">
    <location>
        <begin position="190"/>
        <end position="202"/>
    </location>
</feature>
<keyword evidence="2" id="KW-0812">Transmembrane</keyword>
<sequence length="296" mass="34106">MGSQATQFLCHFPVPICHNCYGWFLDDGYGNSKIRWWRCFSGGRSGGSRWDWEKDVKPRQWSRFTDPYVADDYDEEVEYGFRNAAKERIWWSDDFDAEDDDDDDEGFGILEASIGFNWVFKIFRAFGWMIPAVIISLLLGTGPNAIIMALALPLAQSALSLTGEALLGRADEPPRPRPKSKKRPFAGATDRTRVRKEKEFRTQKGKEAGNYKSWVDANNVSTKNEKRKQQRFNGWDELDNQPRVDKEPRVGSVRNANEPRAPKAVKISRRTKGDTPLFMRLLIAMFPYLGFWTKLF</sequence>
<proteinExistence type="predicted"/>
<feature type="transmembrane region" description="Helical" evidence="2">
    <location>
        <begin position="122"/>
        <end position="139"/>
    </location>
</feature>
<accession>A0AAE2CSR2</accession>
<keyword evidence="4" id="KW-1185">Reference proteome</keyword>
<evidence type="ECO:0000256" key="2">
    <source>
        <dbReference type="SAM" id="Phobius"/>
    </source>
</evidence>
<keyword evidence="2" id="KW-0472">Membrane</keyword>
<name>A0AAE2CSR2_9LAMI</name>
<reference evidence="3" key="2">
    <citation type="journal article" date="2024" name="Plant">
        <title>Genomic evolution and insights into agronomic trait innovations of Sesamum species.</title>
        <authorList>
            <person name="Miao H."/>
            <person name="Wang L."/>
            <person name="Qu L."/>
            <person name="Liu H."/>
            <person name="Sun Y."/>
            <person name="Le M."/>
            <person name="Wang Q."/>
            <person name="Wei S."/>
            <person name="Zheng Y."/>
            <person name="Lin W."/>
            <person name="Duan Y."/>
            <person name="Cao H."/>
            <person name="Xiong S."/>
            <person name="Wang X."/>
            <person name="Wei L."/>
            <person name="Li C."/>
            <person name="Ma Q."/>
            <person name="Ju M."/>
            <person name="Zhao R."/>
            <person name="Li G."/>
            <person name="Mu C."/>
            <person name="Tian Q."/>
            <person name="Mei H."/>
            <person name="Zhang T."/>
            <person name="Gao T."/>
            <person name="Zhang H."/>
        </authorList>
    </citation>
    <scope>NUCLEOTIDE SEQUENCE</scope>
    <source>
        <strain evidence="3">3651</strain>
    </source>
</reference>
<keyword evidence="2" id="KW-1133">Transmembrane helix</keyword>